<dbReference type="InterPro" id="IPR051815">
    <property type="entry name" value="Molybdate_resp_trans_reg"/>
</dbReference>
<evidence type="ECO:0000256" key="3">
    <source>
        <dbReference type="ARBA" id="ARBA00022505"/>
    </source>
</evidence>
<dbReference type="GO" id="GO:0030151">
    <property type="term" value="F:molybdenum ion binding"/>
    <property type="evidence" value="ECO:0007669"/>
    <property type="project" value="UniProtKB-UniRule"/>
</dbReference>
<dbReference type="InterPro" id="IPR005116">
    <property type="entry name" value="Transp-assoc_OB_typ1"/>
</dbReference>
<dbReference type="InterPro" id="IPR008995">
    <property type="entry name" value="Mo/tungstate-bd_C_term_dom"/>
</dbReference>
<dbReference type="PROSITE" id="PS51866">
    <property type="entry name" value="MOP"/>
    <property type="match status" value="2"/>
</dbReference>
<dbReference type="InterPro" id="IPR036390">
    <property type="entry name" value="WH_DNA-bd_sf"/>
</dbReference>
<dbReference type="OrthoDB" id="9805928at2"/>
<name>A0A101JUQ2_CHLLI</name>
<keyword evidence="8" id="KW-1185">Reference proteome</keyword>
<dbReference type="RefSeq" id="WP_059138092.1">
    <property type="nucleotide sequence ID" value="NZ_LMBR01000001.1"/>
</dbReference>
<comment type="caution">
    <text evidence="7">The sequence shown here is derived from an EMBL/GenBank/DDBJ whole genome shotgun (WGS) entry which is preliminary data.</text>
</comment>
<feature type="domain" description="Mop" evidence="6">
    <location>
        <begin position="203"/>
        <end position="269"/>
    </location>
</feature>
<evidence type="ECO:0000313" key="7">
    <source>
        <dbReference type="EMBL" id="KUL33278.1"/>
    </source>
</evidence>
<keyword evidence="4" id="KW-0677">Repeat</keyword>
<dbReference type="InterPro" id="IPR003725">
    <property type="entry name" value="ModE-bd_N"/>
</dbReference>
<dbReference type="Gene3D" id="1.10.10.10">
    <property type="entry name" value="Winged helix-like DNA-binding domain superfamily/Winged helix DNA-binding domain"/>
    <property type="match status" value="1"/>
</dbReference>
<reference evidence="7 8" key="1">
    <citation type="submission" date="2015-10" db="EMBL/GenBank/DDBJ databases">
        <title>Draft Genome Sequence of Chlorobium limicola strain Frasassi Growing under Artificial Lighting in the Frasassi Cave System.</title>
        <authorList>
            <person name="Mansor M."/>
            <person name="Macalady J."/>
        </authorList>
    </citation>
    <scope>NUCLEOTIDE SEQUENCE [LARGE SCALE GENOMIC DNA]</scope>
    <source>
        <strain evidence="7 8">Frasassi</strain>
    </source>
</reference>
<dbReference type="PANTHER" id="PTHR30432:SF1">
    <property type="entry name" value="DNA-BINDING TRANSCRIPTIONAL DUAL REGULATOR MODE"/>
    <property type="match status" value="1"/>
</dbReference>
<accession>A0A101JUQ2</accession>
<dbReference type="InterPro" id="IPR004606">
    <property type="entry name" value="Mop_domain"/>
</dbReference>
<comment type="similarity">
    <text evidence="1 5">Belongs to the ModE family.</text>
</comment>
<protein>
    <submittedName>
        <fullName evidence="7">Molybdenum-dependent transcriptional regulator</fullName>
    </submittedName>
</protein>
<evidence type="ECO:0000256" key="5">
    <source>
        <dbReference type="PIRNR" id="PIRNR005763"/>
    </source>
</evidence>
<sequence>MAKCPKQSIELEGSIWFQKAQNRFLGGDRIALLEKIDELGSINSAAKAVGISYKTAWHLVNMMNNLSEKPLVDRMTGGKGGGGTLLTKEGKKVIEQFRVVQEEHRKFLENLEERLGETKNLYQFLRRISMRISARNIFSGIVEKITRGAVNAEVVLALPNGPLVTSVITIGAVDNLGLKEGMNAYAIIKSNSIIIGRDLHDARISARNIMCGTVGKVIEGPVSTEVDVEIGGGNVISAIITHGSSEKLGLREGEHACAVFKASSVILGVN</sequence>
<dbReference type="SUPFAM" id="SSF46785">
    <property type="entry name" value="Winged helix' DNA-binding domain"/>
    <property type="match status" value="1"/>
</dbReference>
<proteinExistence type="inferred from homology"/>
<evidence type="ECO:0000256" key="1">
    <source>
        <dbReference type="ARBA" id="ARBA00008110"/>
    </source>
</evidence>
<dbReference type="NCBIfam" id="TIGR00637">
    <property type="entry name" value="ModE_repress"/>
    <property type="match status" value="1"/>
</dbReference>
<dbReference type="Proteomes" id="UP000053937">
    <property type="component" value="Unassembled WGS sequence"/>
</dbReference>
<dbReference type="Pfam" id="PF00126">
    <property type="entry name" value="HTH_1"/>
    <property type="match status" value="1"/>
</dbReference>
<dbReference type="Pfam" id="PF03459">
    <property type="entry name" value="TOBE"/>
    <property type="match status" value="2"/>
</dbReference>
<dbReference type="SUPFAM" id="SSF50331">
    <property type="entry name" value="MOP-like"/>
    <property type="match status" value="2"/>
</dbReference>
<keyword evidence="2 5" id="KW-0813">Transport</keyword>
<evidence type="ECO:0000256" key="2">
    <source>
        <dbReference type="ARBA" id="ARBA00022448"/>
    </source>
</evidence>
<dbReference type="InterPro" id="IPR000847">
    <property type="entry name" value="LysR_HTH_N"/>
</dbReference>
<feature type="domain" description="Mop" evidence="6">
    <location>
        <begin position="131"/>
        <end position="197"/>
    </location>
</feature>
<dbReference type="NCBIfam" id="TIGR00638">
    <property type="entry name" value="Mop"/>
    <property type="match status" value="2"/>
</dbReference>
<dbReference type="InterPro" id="IPR016462">
    <property type="entry name" value="ModE"/>
</dbReference>
<keyword evidence="3 5" id="KW-0500">Molybdenum</keyword>
<dbReference type="Gene3D" id="2.40.50.100">
    <property type="match status" value="2"/>
</dbReference>
<dbReference type="EMBL" id="LMBR01000001">
    <property type="protein sequence ID" value="KUL33278.1"/>
    <property type="molecule type" value="Genomic_DNA"/>
</dbReference>
<gene>
    <name evidence="7" type="ORF">ASB62_00245</name>
</gene>
<dbReference type="PIRSF" id="PIRSF005763">
    <property type="entry name" value="Txn_reg_ModE"/>
    <property type="match status" value="1"/>
</dbReference>
<evidence type="ECO:0000313" key="8">
    <source>
        <dbReference type="Proteomes" id="UP000053937"/>
    </source>
</evidence>
<dbReference type="InterPro" id="IPR036388">
    <property type="entry name" value="WH-like_DNA-bd_sf"/>
</dbReference>
<dbReference type="GO" id="GO:0015689">
    <property type="term" value="P:molybdate ion transport"/>
    <property type="evidence" value="ECO:0007669"/>
    <property type="project" value="UniProtKB-UniRule"/>
</dbReference>
<organism evidence="7 8">
    <name type="scientific">Chlorobium limicola</name>
    <dbReference type="NCBI Taxonomy" id="1092"/>
    <lineage>
        <taxon>Bacteria</taxon>
        <taxon>Pseudomonadati</taxon>
        <taxon>Chlorobiota</taxon>
        <taxon>Chlorobiia</taxon>
        <taxon>Chlorobiales</taxon>
        <taxon>Chlorobiaceae</taxon>
        <taxon>Chlorobium/Pelodictyon group</taxon>
        <taxon>Chlorobium</taxon>
    </lineage>
</organism>
<evidence type="ECO:0000256" key="4">
    <source>
        <dbReference type="ARBA" id="ARBA00022737"/>
    </source>
</evidence>
<evidence type="ECO:0000259" key="6">
    <source>
        <dbReference type="PROSITE" id="PS51866"/>
    </source>
</evidence>
<dbReference type="PANTHER" id="PTHR30432">
    <property type="entry name" value="TRANSCRIPTIONAL REGULATOR MODE"/>
    <property type="match status" value="1"/>
</dbReference>
<dbReference type="AlphaFoldDB" id="A0A101JUQ2"/>
<dbReference type="GO" id="GO:0003700">
    <property type="term" value="F:DNA-binding transcription factor activity"/>
    <property type="evidence" value="ECO:0007669"/>
    <property type="project" value="InterPro"/>
</dbReference>